<name>A0A979G2E5_CHIPD</name>
<evidence type="ECO:0000256" key="1">
    <source>
        <dbReference type="SAM" id="Coils"/>
    </source>
</evidence>
<dbReference type="AlphaFoldDB" id="A0A979G2E5"/>
<keyword evidence="2" id="KW-0732">Signal</keyword>
<feature type="signal peptide" evidence="2">
    <location>
        <begin position="1"/>
        <end position="18"/>
    </location>
</feature>
<reference evidence="3 4" key="2">
    <citation type="journal article" date="2010" name="Stand. Genomic Sci.">
        <title>Complete genome sequence of Chitinophaga pinensis type strain (UQM 2034).</title>
        <authorList>
            <person name="Glavina Del Rio T."/>
            <person name="Abt B."/>
            <person name="Spring S."/>
            <person name="Lapidus A."/>
            <person name="Nolan M."/>
            <person name="Tice H."/>
            <person name="Copeland A."/>
            <person name="Cheng J.F."/>
            <person name="Chen F."/>
            <person name="Bruce D."/>
            <person name="Goodwin L."/>
            <person name="Pitluck S."/>
            <person name="Ivanova N."/>
            <person name="Mavromatis K."/>
            <person name="Mikhailova N."/>
            <person name="Pati A."/>
            <person name="Chen A."/>
            <person name="Palaniappan K."/>
            <person name="Land M."/>
            <person name="Hauser L."/>
            <person name="Chang Y.J."/>
            <person name="Jeffries C.D."/>
            <person name="Chain P."/>
            <person name="Saunders E."/>
            <person name="Detter J.C."/>
            <person name="Brettin T."/>
            <person name="Rohde M."/>
            <person name="Goker M."/>
            <person name="Bristow J."/>
            <person name="Eisen J.A."/>
            <person name="Markowitz V."/>
            <person name="Hugenholtz P."/>
            <person name="Kyrpides N.C."/>
            <person name="Klenk H.P."/>
            <person name="Lucas S."/>
        </authorList>
    </citation>
    <scope>NUCLEOTIDE SEQUENCE [LARGE SCALE GENOMIC DNA]</scope>
    <source>
        <strain evidence="4">ATCC 43595 / DSM 2588 / LMG 13176 / NBRC 15968 / NCIMB 11800 / UQM 2034</strain>
    </source>
</reference>
<feature type="coiled-coil region" evidence="1">
    <location>
        <begin position="14"/>
        <end position="41"/>
    </location>
</feature>
<evidence type="ECO:0000256" key="2">
    <source>
        <dbReference type="SAM" id="SignalP"/>
    </source>
</evidence>
<organism evidence="3 4">
    <name type="scientific">Chitinophaga pinensis (strain ATCC 43595 / DSM 2588 / LMG 13176 / NBRC 15968 / NCIMB 11800 / UQM 2034)</name>
    <dbReference type="NCBI Taxonomy" id="485918"/>
    <lineage>
        <taxon>Bacteria</taxon>
        <taxon>Pseudomonadati</taxon>
        <taxon>Bacteroidota</taxon>
        <taxon>Chitinophagia</taxon>
        <taxon>Chitinophagales</taxon>
        <taxon>Chitinophagaceae</taxon>
        <taxon>Chitinophaga</taxon>
    </lineage>
</organism>
<keyword evidence="1" id="KW-0175">Coiled coil</keyword>
<dbReference type="KEGG" id="cpi:Cpin_2034"/>
<accession>A0A979G2E5</accession>
<feature type="chain" id="PRO_5036787865" description="Outer membrane beta-barrel protein" evidence="2">
    <location>
        <begin position="19"/>
        <end position="318"/>
    </location>
</feature>
<dbReference type="EMBL" id="CP001699">
    <property type="protein sequence ID" value="ACU59529.1"/>
    <property type="molecule type" value="Genomic_DNA"/>
</dbReference>
<evidence type="ECO:0008006" key="5">
    <source>
        <dbReference type="Google" id="ProtNLM"/>
    </source>
</evidence>
<protein>
    <recommendedName>
        <fullName evidence="5">Outer membrane beta-barrel protein</fullName>
    </recommendedName>
</protein>
<gene>
    <name evidence="3" type="ordered locus">Cpin_2034</name>
</gene>
<evidence type="ECO:0000313" key="4">
    <source>
        <dbReference type="Proteomes" id="UP000002215"/>
    </source>
</evidence>
<sequence length="318" mass="35736">MRCCFIILFLLCSQAAMCQSLAELEKQLDSLLRKREKSELIIGVGYGNSPAYGKKTTTYETPVIMKPFLSPTLSYYHKSGLFASASSYYLFEAIGKPWFEWDLSIGYDYSKNRKFLTGISYTRYIFTDSSDIPVTPINNELFAYFYYRDWWLQPGISLDLGWGSAQETLAGGRLSRNLSGTDFNIVGAVRHPFIFLDVLKHDDAVLLTPSIGVTAGTANYYSNLKAFQYMSRSPKLHSEWNRNPPGGDRPPTADAVRSFLSSSTKTGFEMRAVDVTLNASYVIGKVTISPSYTVFKPFQGEDKSLIGYFTARLGLTFK</sequence>
<reference evidence="4" key="1">
    <citation type="submission" date="2009-08" db="EMBL/GenBank/DDBJ databases">
        <title>The complete genome of Chitinophaga pinensis DSM 2588.</title>
        <authorList>
            <consortium name="US DOE Joint Genome Institute (JGI-PGF)"/>
            <person name="Lucas S."/>
            <person name="Copeland A."/>
            <person name="Lapidus A."/>
            <person name="Glavina del Rio T."/>
            <person name="Dalin E."/>
            <person name="Tice H."/>
            <person name="Bruce D."/>
            <person name="Goodwin L."/>
            <person name="Pitluck S."/>
            <person name="Kyrpides N."/>
            <person name="Mavromatis K."/>
            <person name="Ivanova N."/>
            <person name="Mikhailova N."/>
            <person name="Sims D."/>
            <person name="Meinche L."/>
            <person name="Brettin T."/>
            <person name="Detter J.C."/>
            <person name="Han C."/>
            <person name="Larimer F."/>
            <person name="Land M."/>
            <person name="Hauser L."/>
            <person name="Markowitz V."/>
            <person name="Cheng J.-F."/>
            <person name="Hugenholtz P."/>
            <person name="Woyke T."/>
            <person name="Wu D."/>
            <person name="Spring S."/>
            <person name="Klenk H.-P."/>
            <person name="Eisen J.A."/>
        </authorList>
    </citation>
    <scope>NUCLEOTIDE SEQUENCE [LARGE SCALE GENOMIC DNA]</scope>
    <source>
        <strain evidence="4">ATCC 43595 / DSM 2588 / LMG 13176 / NBRC 15968 / NCIMB 11800 / UQM 2034</strain>
    </source>
</reference>
<evidence type="ECO:0000313" key="3">
    <source>
        <dbReference type="EMBL" id="ACU59529.1"/>
    </source>
</evidence>
<proteinExistence type="predicted"/>
<dbReference type="Proteomes" id="UP000002215">
    <property type="component" value="Chromosome"/>
</dbReference>